<evidence type="ECO:0000313" key="1">
    <source>
        <dbReference type="EMBL" id="KAA3476917.1"/>
    </source>
</evidence>
<dbReference type="OrthoDB" id="1899623at2759"/>
<protein>
    <submittedName>
        <fullName evidence="1">Uncharacterized protein</fullName>
    </submittedName>
</protein>
<sequence>MMELKPALQARLANHRNEFLQKESLVRQQQYQQAMMDYHPHSSVASANTIQPIIFLMVTVALQVPLLLEMDSKDITLITLTIDSYKGSLDILGPVEVHTRGASA</sequence>
<dbReference type="EMBL" id="SMMG02000004">
    <property type="protein sequence ID" value="KAA3476917.1"/>
    <property type="molecule type" value="Genomic_DNA"/>
</dbReference>
<accession>A0A5B6W742</accession>
<dbReference type="Proteomes" id="UP000325315">
    <property type="component" value="Unassembled WGS sequence"/>
</dbReference>
<proteinExistence type="predicted"/>
<evidence type="ECO:0000313" key="2">
    <source>
        <dbReference type="Proteomes" id="UP000325315"/>
    </source>
</evidence>
<gene>
    <name evidence="1" type="ORF">EPI10_010848</name>
</gene>
<reference evidence="2" key="1">
    <citation type="journal article" date="2019" name="Plant Biotechnol. J.">
        <title>Genome sequencing of the Australian wild diploid species Gossypium australe highlights disease resistance and delayed gland morphogenesis.</title>
        <authorList>
            <person name="Cai Y."/>
            <person name="Cai X."/>
            <person name="Wang Q."/>
            <person name="Wang P."/>
            <person name="Zhang Y."/>
            <person name="Cai C."/>
            <person name="Xu Y."/>
            <person name="Wang K."/>
            <person name="Zhou Z."/>
            <person name="Wang C."/>
            <person name="Geng S."/>
            <person name="Li B."/>
            <person name="Dong Q."/>
            <person name="Hou Y."/>
            <person name="Wang H."/>
            <person name="Ai P."/>
            <person name="Liu Z."/>
            <person name="Yi F."/>
            <person name="Sun M."/>
            <person name="An G."/>
            <person name="Cheng J."/>
            <person name="Zhang Y."/>
            <person name="Shi Q."/>
            <person name="Xie Y."/>
            <person name="Shi X."/>
            <person name="Chang Y."/>
            <person name="Huang F."/>
            <person name="Chen Y."/>
            <person name="Hong S."/>
            <person name="Mi L."/>
            <person name="Sun Q."/>
            <person name="Zhang L."/>
            <person name="Zhou B."/>
            <person name="Peng R."/>
            <person name="Zhang X."/>
            <person name="Liu F."/>
        </authorList>
    </citation>
    <scope>NUCLEOTIDE SEQUENCE [LARGE SCALE GENOMIC DNA]</scope>
    <source>
        <strain evidence="2">cv. PA1801</strain>
    </source>
</reference>
<comment type="caution">
    <text evidence="1">The sequence shown here is derived from an EMBL/GenBank/DDBJ whole genome shotgun (WGS) entry which is preliminary data.</text>
</comment>
<organism evidence="1 2">
    <name type="scientific">Gossypium australe</name>
    <dbReference type="NCBI Taxonomy" id="47621"/>
    <lineage>
        <taxon>Eukaryota</taxon>
        <taxon>Viridiplantae</taxon>
        <taxon>Streptophyta</taxon>
        <taxon>Embryophyta</taxon>
        <taxon>Tracheophyta</taxon>
        <taxon>Spermatophyta</taxon>
        <taxon>Magnoliopsida</taxon>
        <taxon>eudicotyledons</taxon>
        <taxon>Gunneridae</taxon>
        <taxon>Pentapetalae</taxon>
        <taxon>rosids</taxon>
        <taxon>malvids</taxon>
        <taxon>Malvales</taxon>
        <taxon>Malvaceae</taxon>
        <taxon>Malvoideae</taxon>
        <taxon>Gossypium</taxon>
    </lineage>
</organism>
<keyword evidence="2" id="KW-1185">Reference proteome</keyword>
<dbReference type="AlphaFoldDB" id="A0A5B6W742"/>
<name>A0A5B6W742_9ROSI</name>